<dbReference type="SMART" id="SM00066">
    <property type="entry name" value="GAL4"/>
    <property type="match status" value="1"/>
</dbReference>
<dbReference type="SUPFAM" id="SSF57701">
    <property type="entry name" value="Zn2/Cys6 DNA-binding domain"/>
    <property type="match status" value="1"/>
</dbReference>
<evidence type="ECO:0000256" key="4">
    <source>
        <dbReference type="ARBA" id="ARBA00023125"/>
    </source>
</evidence>
<evidence type="ECO:0000256" key="5">
    <source>
        <dbReference type="ARBA" id="ARBA00023163"/>
    </source>
</evidence>
<dbReference type="Pfam" id="PF00172">
    <property type="entry name" value="Zn_clus"/>
    <property type="match status" value="1"/>
</dbReference>
<dbReference type="EMBL" id="JELW01000062">
    <property type="protein sequence ID" value="EXU95883.1"/>
    <property type="molecule type" value="Genomic_DNA"/>
</dbReference>
<keyword evidence="2" id="KW-0862">Zinc</keyword>
<gene>
    <name evidence="8" type="ORF">X797_011064</name>
</gene>
<dbReference type="GO" id="GO:0003677">
    <property type="term" value="F:DNA binding"/>
    <property type="evidence" value="ECO:0007669"/>
    <property type="project" value="UniProtKB-KW"/>
</dbReference>
<dbReference type="InterPro" id="IPR001138">
    <property type="entry name" value="Zn2Cys6_DnaBD"/>
</dbReference>
<evidence type="ECO:0000256" key="2">
    <source>
        <dbReference type="ARBA" id="ARBA00022833"/>
    </source>
</evidence>
<dbReference type="PROSITE" id="PS50048">
    <property type="entry name" value="ZN2_CY6_FUNGAL_2"/>
    <property type="match status" value="1"/>
</dbReference>
<evidence type="ECO:0000256" key="6">
    <source>
        <dbReference type="ARBA" id="ARBA00023242"/>
    </source>
</evidence>
<accession>A0A014N7U4</accession>
<reference evidence="8 9" key="1">
    <citation type="submission" date="2014-02" db="EMBL/GenBank/DDBJ databases">
        <title>The genome sequence of the entomopathogenic fungus Metarhizium robertsii ARSEF 2575.</title>
        <authorList>
            <person name="Giuliano Garisto Donzelli B."/>
            <person name="Roe B.A."/>
            <person name="Macmil S.L."/>
            <person name="Krasnoff S.B."/>
            <person name="Gibson D.M."/>
        </authorList>
    </citation>
    <scope>NUCLEOTIDE SEQUENCE [LARGE SCALE GENOMIC DNA]</scope>
    <source>
        <strain evidence="8 9">ARSEF 2575</strain>
    </source>
</reference>
<comment type="caution">
    <text evidence="8">The sequence shown here is derived from an EMBL/GenBank/DDBJ whole genome shotgun (WGS) entry which is preliminary data.</text>
</comment>
<dbReference type="PROSITE" id="PS00463">
    <property type="entry name" value="ZN2_CY6_FUNGAL_1"/>
    <property type="match status" value="1"/>
</dbReference>
<sequence length="528" mass="59443">MPGKQPGAQRRRRWAPKVKTGCLTCRSRRVKCDENRPSCTRCTSARRRCEGYDRNPWSTSAAAFHRQPTNGMTPIYAQATPQEKHLFHVFCAETAGQVSAGFDSTFWSVDVPQACQLHPAIWHSALAIASAQMTQMTWTMGGSSTQHHDDVGFKQYTKAIGHLVQATQKTDPSFDEQSLILMATVLLLGFASLRGNFNQVQFFARHGLELFAKWDFGERAKRQQQSLRSNVLSVRSLISLLDNLFVQYSWACPAANPPKHAQSSPATTSPKTPFTNITEAYHEYQALQIAHLEALRAQALGSTNGDWQPFRDIRQAWLRRLSACKAKLLQARREGGHESKSWLMLQVGLLGLQVCFQGKAIANELYWDKLIPKLRRIVDIAEQVFERPKTHAERVPAAVFHFAPSPLGILYMVASACREYATRTRAIALLRRMQQRDGLLDSGLFACLSEAKMRIEATGRDLVGLTEPKRCTCIPEEYVCGHHRVRDVGIEFLERGLVRLNFESFDGGARPEGMKSLTVHCNGNWCKR</sequence>
<dbReference type="Proteomes" id="UP000030151">
    <property type="component" value="Unassembled WGS sequence"/>
</dbReference>
<dbReference type="AlphaFoldDB" id="A0A014N7U4"/>
<dbReference type="PANTHER" id="PTHR36206">
    <property type="entry name" value="ASPERCRYPTIN BIOSYNTHESIS CLUSTER-SPECIFIC TRANSCRIPTION REGULATOR ATNN-RELATED"/>
    <property type="match status" value="1"/>
</dbReference>
<dbReference type="HOGENOM" id="CLU_011409_6_2_1"/>
<keyword evidence="5" id="KW-0804">Transcription</keyword>
<feature type="domain" description="Zn(2)-C6 fungal-type" evidence="7">
    <location>
        <begin position="21"/>
        <end position="49"/>
    </location>
</feature>
<protein>
    <submittedName>
        <fullName evidence="8">Zn(2)-Cys(6) zinc finger domain protein</fullName>
    </submittedName>
</protein>
<dbReference type="PANTHER" id="PTHR36206:SF12">
    <property type="entry name" value="ASPERCRYPTIN BIOSYNTHESIS CLUSTER-SPECIFIC TRANSCRIPTION REGULATOR ATNN-RELATED"/>
    <property type="match status" value="1"/>
</dbReference>
<keyword evidence="6" id="KW-0539">Nucleus</keyword>
<evidence type="ECO:0000313" key="9">
    <source>
        <dbReference type="Proteomes" id="UP000030151"/>
    </source>
</evidence>
<keyword evidence="4" id="KW-0238">DNA-binding</keyword>
<keyword evidence="3" id="KW-0805">Transcription regulation</keyword>
<proteinExistence type="predicted"/>
<evidence type="ECO:0000313" key="8">
    <source>
        <dbReference type="EMBL" id="EXU95883.1"/>
    </source>
</evidence>
<dbReference type="CDD" id="cd00067">
    <property type="entry name" value="GAL4"/>
    <property type="match status" value="1"/>
</dbReference>
<dbReference type="Gene3D" id="4.10.240.10">
    <property type="entry name" value="Zn(2)-C6 fungal-type DNA-binding domain"/>
    <property type="match status" value="1"/>
</dbReference>
<keyword evidence="1" id="KW-0479">Metal-binding</keyword>
<evidence type="ECO:0000256" key="3">
    <source>
        <dbReference type="ARBA" id="ARBA00023015"/>
    </source>
</evidence>
<dbReference type="GO" id="GO:0008270">
    <property type="term" value="F:zinc ion binding"/>
    <property type="evidence" value="ECO:0007669"/>
    <property type="project" value="InterPro"/>
</dbReference>
<evidence type="ECO:0000259" key="7">
    <source>
        <dbReference type="PROSITE" id="PS50048"/>
    </source>
</evidence>
<name>A0A014N7U4_9HYPO</name>
<evidence type="ECO:0000256" key="1">
    <source>
        <dbReference type="ARBA" id="ARBA00022723"/>
    </source>
</evidence>
<dbReference type="eggNOG" id="ENOG502RW70">
    <property type="taxonomic scope" value="Eukaryota"/>
</dbReference>
<organism evidence="8 9">
    <name type="scientific">Metarhizium robertsii</name>
    <dbReference type="NCBI Taxonomy" id="568076"/>
    <lineage>
        <taxon>Eukaryota</taxon>
        <taxon>Fungi</taxon>
        <taxon>Dikarya</taxon>
        <taxon>Ascomycota</taxon>
        <taxon>Pezizomycotina</taxon>
        <taxon>Sordariomycetes</taxon>
        <taxon>Hypocreomycetidae</taxon>
        <taxon>Hypocreales</taxon>
        <taxon>Clavicipitaceae</taxon>
        <taxon>Metarhizium</taxon>
    </lineage>
</organism>
<dbReference type="OrthoDB" id="3145928at2759"/>
<dbReference type="GO" id="GO:0000981">
    <property type="term" value="F:DNA-binding transcription factor activity, RNA polymerase II-specific"/>
    <property type="evidence" value="ECO:0007669"/>
    <property type="project" value="InterPro"/>
</dbReference>
<dbReference type="InterPro" id="IPR052360">
    <property type="entry name" value="Transcr_Regulatory_Proteins"/>
</dbReference>
<dbReference type="InterPro" id="IPR036864">
    <property type="entry name" value="Zn2-C6_fun-type_DNA-bd_sf"/>
</dbReference>